<dbReference type="RefSeq" id="WP_074642547.1">
    <property type="nucleotide sequence ID" value="NZ_AP025286.1"/>
</dbReference>
<evidence type="ECO:0000313" key="2">
    <source>
        <dbReference type="EMBL" id="SEQ29312.1"/>
    </source>
</evidence>
<dbReference type="EMBL" id="FOFU01000003">
    <property type="protein sequence ID" value="SEQ29312.1"/>
    <property type="molecule type" value="Genomic_DNA"/>
</dbReference>
<dbReference type="STRING" id="163.SAMN04487775_11262"/>
<gene>
    <name evidence="2" type="ORF">SAMN04487977_103284</name>
</gene>
<feature type="region of interest" description="Disordered" evidence="1">
    <location>
        <begin position="496"/>
        <end position="519"/>
    </location>
</feature>
<dbReference type="Proteomes" id="UP000182360">
    <property type="component" value="Unassembled WGS sequence"/>
</dbReference>
<feature type="compositionally biased region" description="Basic and acidic residues" evidence="1">
    <location>
        <begin position="504"/>
        <end position="517"/>
    </location>
</feature>
<evidence type="ECO:0000313" key="3">
    <source>
        <dbReference type="Proteomes" id="UP000182360"/>
    </source>
</evidence>
<evidence type="ECO:0000256" key="1">
    <source>
        <dbReference type="SAM" id="MobiDB-lite"/>
    </source>
</evidence>
<name>A0A1H9EUJ7_9SPIR</name>
<sequence length="633" mass="73605">MATTSNLSAIIRYYAEKQKSPFIDLKEFCAYVKKYAEHHVEEQSELVKYLGDPSGTVVAELQGLSEKKLVAIINSNNKKTIVSITFLASKYANLYKEMMKNESIPYPQASDLPKQFPNQVLEHKAASQYIPAIIEKDNLKSPLLYILDFSRDLPSMLIPACVPIKALLDTAQQKVRKILKKDEFHDYFLKKLRSTNPTKEISIKNFYTHFVDTENYQFAEFTDGEDYYIWNQSLYYIRQDFEKIQDRTAEDTNVLQAVQILELHSSYLKEKFQNEHKREEAIKELESALAKPPYFYSMPQILKFQDNNGRLLYGQYTEDDLKNFLQKMTTDGEANELPQILVFKAESGTRYYVYKKKVSQVVVRLCNEAHESVEKTLEDHWYDVLLDFERLPEMTNASEFEACLHELVEKHSPILYSLLNANFMNILSYENNEDNLDGFRLFVDGKLLPYSDLLMLKNSKIYANAKARLPFYYTLPIISWIMSLFSGKNKEKKRSTSSVIVEKNPFEEEEKKPDTGPKKTKTQALAANAKEIAQDLVPEGSTLDRELNYLTKQWNKMISKEAYNNLTEDVNALIRDYTRRVVKTLSATSFTRERVENLAKTLVNTPNMQKIKEDKALTEYVILYMLRLVSNFQ</sequence>
<accession>A0A1H9EUJ7</accession>
<protein>
    <submittedName>
        <fullName evidence="2">Uncharacterized protein</fullName>
    </submittedName>
</protein>
<keyword evidence="3" id="KW-1185">Reference proteome</keyword>
<reference evidence="2 3" key="1">
    <citation type="submission" date="2016-10" db="EMBL/GenBank/DDBJ databases">
        <authorList>
            <person name="de Groot N.N."/>
        </authorList>
    </citation>
    <scope>NUCLEOTIDE SEQUENCE [LARGE SCALE GENOMIC DNA]</scope>
    <source>
        <strain evidence="2 3">B25</strain>
    </source>
</reference>
<dbReference type="OrthoDB" id="353788at2"/>
<dbReference type="AlphaFoldDB" id="A0A1H9EUJ7"/>
<proteinExistence type="predicted"/>
<organism evidence="2 3">
    <name type="scientific">Treponema bryantii</name>
    <dbReference type="NCBI Taxonomy" id="163"/>
    <lineage>
        <taxon>Bacteria</taxon>
        <taxon>Pseudomonadati</taxon>
        <taxon>Spirochaetota</taxon>
        <taxon>Spirochaetia</taxon>
        <taxon>Spirochaetales</taxon>
        <taxon>Treponemataceae</taxon>
        <taxon>Treponema</taxon>
    </lineage>
</organism>